<evidence type="ECO:0000259" key="1">
    <source>
        <dbReference type="Pfam" id="PF00078"/>
    </source>
</evidence>
<reference evidence="3" key="2">
    <citation type="submission" date="2024-04" db="EMBL/GenBank/DDBJ databases">
        <authorList>
            <person name="Chen Y."/>
            <person name="Shah S."/>
            <person name="Dougan E. K."/>
            <person name="Thang M."/>
            <person name="Chan C."/>
        </authorList>
    </citation>
    <scope>NUCLEOTIDE SEQUENCE [LARGE SCALE GENOMIC DNA]</scope>
</reference>
<feature type="non-terminal residue" evidence="2">
    <location>
        <position position="875"/>
    </location>
</feature>
<evidence type="ECO:0000313" key="2">
    <source>
        <dbReference type="EMBL" id="CAI4015366.1"/>
    </source>
</evidence>
<reference evidence="2" key="1">
    <citation type="submission" date="2022-10" db="EMBL/GenBank/DDBJ databases">
        <authorList>
            <person name="Chen Y."/>
            <person name="Dougan E. K."/>
            <person name="Chan C."/>
            <person name="Rhodes N."/>
            <person name="Thang M."/>
        </authorList>
    </citation>
    <scope>NUCLEOTIDE SEQUENCE</scope>
</reference>
<feature type="domain" description="Reverse transcriptase" evidence="1">
    <location>
        <begin position="501"/>
        <end position="580"/>
    </location>
</feature>
<comment type="caution">
    <text evidence="2">The sequence shown here is derived from an EMBL/GenBank/DDBJ whole genome shotgun (WGS) entry which is preliminary data.</text>
</comment>
<dbReference type="EMBL" id="CAMXCT010006528">
    <property type="protein sequence ID" value="CAI4015366.1"/>
    <property type="molecule type" value="Genomic_DNA"/>
</dbReference>
<evidence type="ECO:0000313" key="5">
    <source>
        <dbReference type="Proteomes" id="UP001152797"/>
    </source>
</evidence>
<dbReference type="EMBL" id="CAMXCT020006528">
    <property type="protein sequence ID" value="CAL1168741.1"/>
    <property type="molecule type" value="Genomic_DNA"/>
</dbReference>
<dbReference type="InterPro" id="IPR000477">
    <property type="entry name" value="RT_dom"/>
</dbReference>
<dbReference type="EMBL" id="CAMXCT030006528">
    <property type="protein sequence ID" value="CAL4802678.1"/>
    <property type="molecule type" value="Genomic_DNA"/>
</dbReference>
<organism evidence="2">
    <name type="scientific">Cladocopium goreaui</name>
    <dbReference type="NCBI Taxonomy" id="2562237"/>
    <lineage>
        <taxon>Eukaryota</taxon>
        <taxon>Sar</taxon>
        <taxon>Alveolata</taxon>
        <taxon>Dinophyceae</taxon>
        <taxon>Suessiales</taxon>
        <taxon>Symbiodiniaceae</taxon>
        <taxon>Cladocopium</taxon>
    </lineage>
</organism>
<protein>
    <submittedName>
        <fullName evidence="4">132 kDa protein</fullName>
    </submittedName>
</protein>
<dbReference type="AlphaFoldDB" id="A0A9P1DSD4"/>
<dbReference type="Pfam" id="PF00078">
    <property type="entry name" value="RVT_1"/>
    <property type="match status" value="1"/>
</dbReference>
<gene>
    <name evidence="2" type="ORF">C1SCF055_LOCUS40200</name>
</gene>
<dbReference type="Proteomes" id="UP001152797">
    <property type="component" value="Unassembled WGS sequence"/>
</dbReference>
<accession>A0A9P1DSD4</accession>
<feature type="non-terminal residue" evidence="2">
    <location>
        <position position="1"/>
    </location>
</feature>
<evidence type="ECO:0000313" key="4">
    <source>
        <dbReference type="EMBL" id="CAL4802678.1"/>
    </source>
</evidence>
<name>A0A9P1DSD4_9DINO</name>
<evidence type="ECO:0000313" key="3">
    <source>
        <dbReference type="EMBL" id="CAL1168741.1"/>
    </source>
</evidence>
<sequence length="875" mass="95571">PSAEIVLDIIVRDAKFFSILCPGCRSCEFIGSDRQMGAHVRELRRVPQPRLCGSIWVTKPFKDRSIAFFILHQDIMENCGQLMDLNRYRGVVDPGWAAVDMASVEPMMVLSIDLNHGRMVRLAKEVPVPTMMPMMKLEREAAHESRSIFSKKATNGLMVAKDEYIAGARAFASAASAIGRYVERRPWPCGITSQTVNNLQNTWGLPRCAGLPWRPLLLHPDAVETFFNAAGNVIYASDADFFNQEPPLLVPSRESFWDEQVRRVPIYVRREERRGHEHVPQLQWCIQGDASSEAVSVSTKLSKKVTDWMKKQTKVAEHNRTAAERKRHWIVLPEPPDPSLSGDQYVQLVQGLKVHCLWCKREREPYDDSMVEHLEWAVVLWVALVTAVGPVMTQRSPENEIVQGAWRMKKRELAVGAVMAAMDDEVEAVVAIVGYATPEVVLWYPGNVIVPVAWIWKSACPAGGAEVVITQLCAVVNLLAQGRAPDYVAPVLAGAGLALESQSGMQQCDPLGPLLFSVGLQPIASELRSCGLDIAVHYLDDGILAGDVSAVSRALQLVQRVQRKAGAIGLAVNLQKCQVVAVGAADQAGDLLDALGELPDPQVGLRLLRACGGFARLVHSMRCNPSVPQQTALSLDMFDGMVRRSFGDLTGVHPNGLQWQQAGLGFAYGGLGLRSTSDHAPAAYLASLEPPCSQPLTSMPASAWTLLKPPLKLLLLCPLSTTAFPLGRLLLWRRPWLPPNTTFLTAWILLWDEQLLQASLVSRATLRPEASQVFMTRTRGARDATGSLTLTGTMLASVSLGVLSATWCSVGRKKVGCALNNGRRPADADVYLPAYAGSPAALDFAITAPQRQATLAQASHQMAAAATAYARQMCS</sequence>
<keyword evidence="5" id="KW-1185">Reference proteome</keyword>
<proteinExistence type="predicted"/>